<reference evidence="1" key="1">
    <citation type="submission" date="2018-05" db="EMBL/GenBank/DDBJ databases">
        <authorList>
            <person name="Lanie J.A."/>
            <person name="Ng W.-L."/>
            <person name="Kazmierczak K.M."/>
            <person name="Andrzejewski T.M."/>
            <person name="Davidsen T.M."/>
            <person name="Wayne K.J."/>
            <person name="Tettelin H."/>
            <person name="Glass J.I."/>
            <person name="Rusch D."/>
            <person name="Podicherti R."/>
            <person name="Tsui H.-C.T."/>
            <person name="Winkler M.E."/>
        </authorList>
    </citation>
    <scope>NUCLEOTIDE SEQUENCE</scope>
</reference>
<feature type="non-terminal residue" evidence="1">
    <location>
        <position position="41"/>
    </location>
</feature>
<accession>A0A382ZFG8</accession>
<sequence>MKVQFISPGYFTLLGIRLIQNLRICPLRSKYYIPTNFQFLE</sequence>
<evidence type="ECO:0000313" key="1">
    <source>
        <dbReference type="EMBL" id="SVD93845.1"/>
    </source>
</evidence>
<dbReference type="AlphaFoldDB" id="A0A382ZFG8"/>
<proteinExistence type="predicted"/>
<dbReference type="EMBL" id="UINC01183208">
    <property type="protein sequence ID" value="SVD93845.1"/>
    <property type="molecule type" value="Genomic_DNA"/>
</dbReference>
<protein>
    <submittedName>
        <fullName evidence="1">Uncharacterized protein</fullName>
    </submittedName>
</protein>
<organism evidence="1">
    <name type="scientific">marine metagenome</name>
    <dbReference type="NCBI Taxonomy" id="408172"/>
    <lineage>
        <taxon>unclassified sequences</taxon>
        <taxon>metagenomes</taxon>
        <taxon>ecological metagenomes</taxon>
    </lineage>
</organism>
<name>A0A382ZFG8_9ZZZZ</name>
<gene>
    <name evidence="1" type="ORF">METZ01_LOCUS446699</name>
</gene>